<keyword evidence="2" id="KW-1185">Reference proteome</keyword>
<dbReference type="EMBL" id="VNHX01000002">
    <property type="protein sequence ID" value="TYP97766.1"/>
    <property type="molecule type" value="Genomic_DNA"/>
</dbReference>
<accession>A0A5S5DRW3</accession>
<dbReference type="AlphaFoldDB" id="A0A5S5DRW3"/>
<gene>
    <name evidence="1" type="ORF">BC792_102188</name>
</gene>
<name>A0A5S5DRW3_9SPHI</name>
<organism evidence="1 2">
    <name type="scientific">Sphingobacterium allocomposti</name>
    <dbReference type="NCBI Taxonomy" id="415956"/>
    <lineage>
        <taxon>Bacteria</taxon>
        <taxon>Pseudomonadati</taxon>
        <taxon>Bacteroidota</taxon>
        <taxon>Sphingobacteriia</taxon>
        <taxon>Sphingobacteriales</taxon>
        <taxon>Sphingobacteriaceae</taxon>
        <taxon>Sphingobacterium</taxon>
    </lineage>
</organism>
<proteinExistence type="predicted"/>
<evidence type="ECO:0000313" key="2">
    <source>
        <dbReference type="Proteomes" id="UP000325105"/>
    </source>
</evidence>
<reference evidence="1 2" key="1">
    <citation type="submission" date="2019-07" db="EMBL/GenBank/DDBJ databases">
        <title>Genomic Encyclopedia of Archaeal and Bacterial Type Strains, Phase II (KMG-II): from individual species to whole genera.</title>
        <authorList>
            <person name="Goeker M."/>
        </authorList>
    </citation>
    <scope>NUCLEOTIDE SEQUENCE [LARGE SCALE GENOMIC DNA]</scope>
    <source>
        <strain evidence="1 2">DSM 18850</strain>
    </source>
</reference>
<sequence>MMAISYWLNKLEKTSTALQFVDYCILAIG</sequence>
<evidence type="ECO:0000313" key="1">
    <source>
        <dbReference type="EMBL" id="TYP97766.1"/>
    </source>
</evidence>
<protein>
    <submittedName>
        <fullName evidence="1">Uncharacterized protein</fullName>
    </submittedName>
</protein>
<dbReference type="Proteomes" id="UP000325105">
    <property type="component" value="Unassembled WGS sequence"/>
</dbReference>
<comment type="caution">
    <text evidence="1">The sequence shown here is derived from an EMBL/GenBank/DDBJ whole genome shotgun (WGS) entry which is preliminary data.</text>
</comment>